<dbReference type="InterPro" id="IPR011466">
    <property type="entry name" value="DUF1572"/>
</dbReference>
<dbReference type="Proteomes" id="UP000310314">
    <property type="component" value="Unassembled WGS sequence"/>
</dbReference>
<sequence>MSISTLRKLYKRDLNRLKSEVGAYTDEKNLWITSDGISNCGGNLCLHLIGNLNAFIGAELGNSGYVRQRELEFSKKNVPKAALISEIESTILVVDSTLEKLSEEDLSNEYPIVVFKESMSIGYFLMHLATHLTYHLGQVNYHRRLLDR</sequence>
<dbReference type="InterPro" id="IPR034660">
    <property type="entry name" value="DinB/YfiT-like"/>
</dbReference>
<reference evidence="1 2" key="1">
    <citation type="submission" date="2019-05" db="EMBL/GenBank/DDBJ databases">
        <authorList>
            <person name="Zhang J.-Y."/>
            <person name="Feg X."/>
            <person name="Du Z.-J."/>
        </authorList>
    </citation>
    <scope>NUCLEOTIDE SEQUENCE [LARGE SCALE GENOMIC DNA]</scope>
    <source>
        <strain evidence="1 2">RZ26</strain>
    </source>
</reference>
<dbReference type="AlphaFoldDB" id="A0A5S3PWS3"/>
<comment type="caution">
    <text evidence="1">The sequence shown here is derived from an EMBL/GenBank/DDBJ whole genome shotgun (WGS) entry which is preliminary data.</text>
</comment>
<dbReference type="EMBL" id="VATY01000001">
    <property type="protein sequence ID" value="TMM59469.1"/>
    <property type="molecule type" value="Genomic_DNA"/>
</dbReference>
<accession>A0A5S3PWS3</accession>
<evidence type="ECO:0000313" key="1">
    <source>
        <dbReference type="EMBL" id="TMM59469.1"/>
    </source>
</evidence>
<dbReference type="Gene3D" id="1.20.120.450">
    <property type="entry name" value="dinb family like domain"/>
    <property type="match status" value="1"/>
</dbReference>
<dbReference type="Pfam" id="PF07609">
    <property type="entry name" value="DUF1572"/>
    <property type="match status" value="1"/>
</dbReference>
<dbReference type="SUPFAM" id="SSF109854">
    <property type="entry name" value="DinB/YfiT-like putative metalloenzymes"/>
    <property type="match status" value="1"/>
</dbReference>
<gene>
    <name evidence="1" type="ORF">FEE95_08610</name>
</gene>
<organism evidence="1 2">
    <name type="scientific">Maribacter algarum</name>
    <name type="common">ex Zhang et al. 2020</name>
    <dbReference type="NCBI Taxonomy" id="2578118"/>
    <lineage>
        <taxon>Bacteria</taxon>
        <taxon>Pseudomonadati</taxon>
        <taxon>Bacteroidota</taxon>
        <taxon>Flavobacteriia</taxon>
        <taxon>Flavobacteriales</taxon>
        <taxon>Flavobacteriaceae</taxon>
        <taxon>Maribacter</taxon>
    </lineage>
</organism>
<name>A0A5S3PWS3_9FLAO</name>
<dbReference type="OrthoDB" id="893570at2"/>
<proteinExistence type="predicted"/>
<evidence type="ECO:0000313" key="2">
    <source>
        <dbReference type="Proteomes" id="UP000310314"/>
    </source>
</evidence>
<dbReference type="RefSeq" id="WP_138657458.1">
    <property type="nucleotide sequence ID" value="NZ_VATY01000001.1"/>
</dbReference>
<keyword evidence="2" id="KW-1185">Reference proteome</keyword>
<protein>
    <submittedName>
        <fullName evidence="1">DinB family protein</fullName>
    </submittedName>
</protein>